<evidence type="ECO:0000313" key="2">
    <source>
        <dbReference type="EMBL" id="GAI16940.1"/>
    </source>
</evidence>
<comment type="caution">
    <text evidence="2">The sequence shown here is derived from an EMBL/GenBank/DDBJ whole genome shotgun (WGS) entry which is preliminary data.</text>
</comment>
<dbReference type="InterPro" id="IPR011604">
    <property type="entry name" value="PDDEXK-like_dom_sf"/>
</dbReference>
<organism evidence="2">
    <name type="scientific">marine sediment metagenome</name>
    <dbReference type="NCBI Taxonomy" id="412755"/>
    <lineage>
        <taxon>unclassified sequences</taxon>
        <taxon>metagenomes</taxon>
        <taxon>ecological metagenomes</taxon>
    </lineage>
</organism>
<feature type="domain" description="PD-(D/E)XK endonuclease-like" evidence="1">
    <location>
        <begin position="56"/>
        <end position="207"/>
    </location>
</feature>
<accession>X1MQI7</accession>
<dbReference type="Pfam" id="PF12705">
    <property type="entry name" value="PDDEXK_1"/>
    <property type="match status" value="1"/>
</dbReference>
<protein>
    <recommendedName>
        <fullName evidence="1">PD-(D/E)XK endonuclease-like domain-containing protein</fullName>
    </recommendedName>
</protein>
<name>X1MQI7_9ZZZZ</name>
<gene>
    <name evidence="2" type="ORF">S06H3_18782</name>
</gene>
<sequence length="213" mass="25536">RLRKEFLSSKNKKYLTNPKTCALFEHEYGLDVSEEEWRSNADNVVECLKQFFNSDVYKEISQLSDNQWLELERFPFFYLEDFKIYAVLDIAFRRNDEIIIYDWKTGKEDPEKDKFQLACYGLFAINEWNIEADYVKLVDFYLSNGNQNEFSFAVFEIDKIQDQIINSIDEMNDMLDDPQENIAREDGFPFTENEQICKYCNFNKMCPKSYKED</sequence>
<dbReference type="Gene3D" id="3.90.320.10">
    <property type="match status" value="1"/>
</dbReference>
<feature type="non-terminal residue" evidence="2">
    <location>
        <position position="1"/>
    </location>
</feature>
<dbReference type="InterPro" id="IPR038726">
    <property type="entry name" value="PDDEXK_AddAB-type"/>
</dbReference>
<evidence type="ECO:0000259" key="1">
    <source>
        <dbReference type="Pfam" id="PF12705"/>
    </source>
</evidence>
<dbReference type="EMBL" id="BARV01009537">
    <property type="protein sequence ID" value="GAI16940.1"/>
    <property type="molecule type" value="Genomic_DNA"/>
</dbReference>
<proteinExistence type="predicted"/>
<dbReference type="AlphaFoldDB" id="X1MQI7"/>
<reference evidence="2" key="1">
    <citation type="journal article" date="2014" name="Front. Microbiol.">
        <title>High frequency of phylogenetically diverse reductive dehalogenase-homologous genes in deep subseafloor sedimentary metagenomes.</title>
        <authorList>
            <person name="Kawai M."/>
            <person name="Futagami T."/>
            <person name="Toyoda A."/>
            <person name="Takaki Y."/>
            <person name="Nishi S."/>
            <person name="Hori S."/>
            <person name="Arai W."/>
            <person name="Tsubouchi T."/>
            <person name="Morono Y."/>
            <person name="Uchiyama I."/>
            <person name="Ito T."/>
            <person name="Fujiyama A."/>
            <person name="Inagaki F."/>
            <person name="Takami H."/>
        </authorList>
    </citation>
    <scope>NUCLEOTIDE SEQUENCE</scope>
    <source>
        <strain evidence="2">Expedition CK06-06</strain>
    </source>
</reference>